<dbReference type="AlphaFoldDB" id="A0A1N7RNQ3"/>
<protein>
    <submittedName>
        <fullName evidence="1">Uncharacterized protein</fullName>
    </submittedName>
</protein>
<organism evidence="1 2">
    <name type="scientific">Paraburkholderia ribeironis</name>
    <dbReference type="NCBI Taxonomy" id="1247936"/>
    <lineage>
        <taxon>Bacteria</taxon>
        <taxon>Pseudomonadati</taxon>
        <taxon>Pseudomonadota</taxon>
        <taxon>Betaproteobacteria</taxon>
        <taxon>Burkholderiales</taxon>
        <taxon>Burkholderiaceae</taxon>
        <taxon>Paraburkholderia</taxon>
    </lineage>
</organism>
<dbReference type="STRING" id="1247936.BN2475_90196"/>
<dbReference type="Proteomes" id="UP000187012">
    <property type="component" value="Unassembled WGS sequence"/>
</dbReference>
<sequence>MTHAHNRVANASTASVWATAASGTVVRIKVTFTLTKSSRDTRVRCRYRITLPWCTADGPRRVCTPSGRRKPAGCGVMSHRKQKSQAMRLAFSMLKSLLSFLHFNFFNFRTVQQFDQCHRRVVADAEAELQHAQVAARTGSVTRAEHFEQLRDRITIAQAVERQTTICQRRLLAERNQRLDDLTEFFRLRQRGLDDFVLNQRVGHITEHCQTVAARAVQFPQTMTVTHVNSFDSKFWSSSSIALEPPEGSECTGR</sequence>
<reference evidence="1 2" key="1">
    <citation type="submission" date="2016-12" db="EMBL/GenBank/DDBJ databases">
        <authorList>
            <person name="Song W.-J."/>
            <person name="Kurnit D.M."/>
        </authorList>
    </citation>
    <scope>NUCLEOTIDE SEQUENCE [LARGE SCALE GENOMIC DNA]</scope>
    <source>
        <strain evidence="1 2">STM7296</strain>
    </source>
</reference>
<accession>A0A1N7RNQ3</accession>
<dbReference type="EMBL" id="CYGX02000009">
    <property type="protein sequence ID" value="SIT36760.1"/>
    <property type="molecule type" value="Genomic_DNA"/>
</dbReference>
<gene>
    <name evidence="1" type="ORF">BN2475_90196</name>
</gene>
<keyword evidence="2" id="KW-1185">Reference proteome</keyword>
<proteinExistence type="predicted"/>
<evidence type="ECO:0000313" key="1">
    <source>
        <dbReference type="EMBL" id="SIT36760.1"/>
    </source>
</evidence>
<evidence type="ECO:0000313" key="2">
    <source>
        <dbReference type="Proteomes" id="UP000187012"/>
    </source>
</evidence>
<name>A0A1N7RNQ3_9BURK</name>